<organism evidence="1">
    <name type="scientific">Homo sapiens</name>
    <name type="common">Human</name>
    <dbReference type="NCBI Taxonomy" id="9606"/>
    <lineage>
        <taxon>Eukaryota</taxon>
        <taxon>Metazoa</taxon>
        <taxon>Chordata</taxon>
        <taxon>Craniata</taxon>
        <taxon>Vertebrata</taxon>
        <taxon>Euteleostomi</taxon>
        <taxon>Mammalia</taxon>
        <taxon>Eutheria</taxon>
        <taxon>Euarchontoglires</taxon>
        <taxon>Primates</taxon>
        <taxon>Haplorrhini</taxon>
        <taxon>Catarrhini</taxon>
        <taxon>Hominidae</taxon>
        <taxon>Homo</taxon>
    </lineage>
</organism>
<name>Q9HCX8_HUMAN</name>
<dbReference type="GO" id="GO:0004114">
    <property type="term" value="F:3',5'-cyclic-nucleotide phosphodiesterase activity"/>
    <property type="evidence" value="ECO:0000303"/>
    <property type="project" value="UniProtKB"/>
</dbReference>
<sequence length="15" mass="1972">MMHVNNFPFRRHSWI</sequence>
<evidence type="ECO:0000313" key="1">
    <source>
        <dbReference type="EMBL" id="CAC03756.1"/>
    </source>
</evidence>
<gene>
    <name evidence="1" type="primary">PDE4DN1</name>
</gene>
<accession>Q9HCX8</accession>
<proteinExistence type="evidence at transcript level"/>
<dbReference type="PeptideAtlas" id="Q9HCX8"/>
<reference evidence="1" key="1">
    <citation type="journal article" date="2000" name="Biochem. Biophys. Res. Commun.">
        <title>Phosphodiesterases 4D and 7A splice variants in the response of HUVEC cells to TNF-alpha1.</title>
        <authorList>
            <person name="Miro X."/>
            <person name="Casacuberta J.M."/>
            <person name="Gutierrez-Lopez M.D."/>
            <person name="Landazuri M.O."/>
            <person name="Puigdomenech P."/>
        </authorList>
    </citation>
    <scope>NUCLEOTIDE SEQUENCE</scope>
</reference>
<dbReference type="EMBL" id="AJ250852">
    <property type="protein sequence ID" value="CAC03756.1"/>
    <property type="molecule type" value="mRNA"/>
</dbReference>
<protein>
    <submittedName>
        <fullName evidence="1">cAMP-specific phosphodiesterase 4D</fullName>
    </submittedName>
</protein>